<dbReference type="CDD" id="cd07516">
    <property type="entry name" value="HAD_Pase"/>
    <property type="match status" value="1"/>
</dbReference>
<dbReference type="eggNOG" id="COG0561">
    <property type="taxonomic scope" value="Bacteria"/>
</dbReference>
<dbReference type="InterPro" id="IPR000150">
    <property type="entry name" value="Cof"/>
</dbReference>
<dbReference type="NCBIfam" id="TIGR00099">
    <property type="entry name" value="Cof-subfamily"/>
    <property type="match status" value="1"/>
</dbReference>
<dbReference type="GO" id="GO:0005829">
    <property type="term" value="C:cytosol"/>
    <property type="evidence" value="ECO:0007669"/>
    <property type="project" value="TreeGrafter"/>
</dbReference>
<dbReference type="Gene3D" id="3.30.1240.10">
    <property type="match status" value="1"/>
</dbReference>
<evidence type="ECO:0000313" key="2">
    <source>
        <dbReference type="Proteomes" id="UP000051576"/>
    </source>
</evidence>
<dbReference type="InterPro" id="IPR036412">
    <property type="entry name" value="HAD-like_sf"/>
</dbReference>
<accession>A0A0R2CLG2</accession>
<dbReference type="Proteomes" id="UP000051576">
    <property type="component" value="Unassembled WGS sequence"/>
</dbReference>
<sequence>MTVPVIKAIHQAKKQGVKIVICTGRPLSGVKDLLKQLGLDDQSDQFVVSFGGAMVQKTNGEILSEQPISYDSYLQLELLARQKQLHFHAISHDRIYTADRDIGHYTVYESLIAKLEISYRTPAELRQTRLIKAMFIDDPQRLTQAMTDWEPFRQLEDQVAFTKSSPFYLEANARGVNKGHALQLLARKLQLTENEIMAIGDEGNDLSMIIYAGLGVAMGNAIPKVKAAANWQTADNDHDGVAVALNNYVINN</sequence>
<dbReference type="GO" id="GO:0000287">
    <property type="term" value="F:magnesium ion binding"/>
    <property type="evidence" value="ECO:0007669"/>
    <property type="project" value="TreeGrafter"/>
</dbReference>
<keyword evidence="2" id="KW-1185">Reference proteome</keyword>
<dbReference type="AlphaFoldDB" id="A0A0R2CLG2"/>
<gene>
    <name evidence="1" type="ORF">FD21_GL000954</name>
</gene>
<dbReference type="SUPFAM" id="SSF56784">
    <property type="entry name" value="HAD-like"/>
    <property type="match status" value="1"/>
</dbReference>
<keyword evidence="1" id="KW-0378">Hydrolase</keyword>
<proteinExistence type="predicted"/>
<comment type="caution">
    <text evidence="1">The sequence shown here is derived from an EMBL/GenBank/DDBJ whole genome shotgun (WGS) entry which is preliminary data.</text>
</comment>
<dbReference type="InterPro" id="IPR006379">
    <property type="entry name" value="HAD-SF_hydro_IIB"/>
</dbReference>
<protein>
    <submittedName>
        <fullName evidence="1">HAD superfamily hydrolase</fullName>
    </submittedName>
</protein>
<dbReference type="STRING" id="1133569.FD21_GL000954"/>
<dbReference type="EMBL" id="AYYX01000026">
    <property type="protein sequence ID" value="KRM88643.1"/>
    <property type="molecule type" value="Genomic_DNA"/>
</dbReference>
<dbReference type="PANTHER" id="PTHR10000:SF8">
    <property type="entry name" value="HAD SUPERFAMILY HYDROLASE-LIKE, TYPE 3"/>
    <property type="match status" value="1"/>
</dbReference>
<reference evidence="1 2" key="1">
    <citation type="journal article" date="2015" name="Genome Announc.">
        <title>Expanding the biotechnology potential of lactobacilli through comparative genomics of 213 strains and associated genera.</title>
        <authorList>
            <person name="Sun Z."/>
            <person name="Harris H.M."/>
            <person name="McCann A."/>
            <person name="Guo C."/>
            <person name="Argimon S."/>
            <person name="Zhang W."/>
            <person name="Yang X."/>
            <person name="Jeffery I.B."/>
            <person name="Cooney J.C."/>
            <person name="Kagawa T.F."/>
            <person name="Liu W."/>
            <person name="Song Y."/>
            <person name="Salvetti E."/>
            <person name="Wrobel A."/>
            <person name="Rasinkangas P."/>
            <person name="Parkhill J."/>
            <person name="Rea M.C."/>
            <person name="O'Sullivan O."/>
            <person name="Ritari J."/>
            <person name="Douillard F.P."/>
            <person name="Paul Ross R."/>
            <person name="Yang R."/>
            <person name="Briner A.E."/>
            <person name="Felis G.E."/>
            <person name="de Vos W.M."/>
            <person name="Barrangou R."/>
            <person name="Klaenhammer T.R."/>
            <person name="Caufield P.W."/>
            <person name="Cui Y."/>
            <person name="Zhang H."/>
            <person name="O'Toole P.W."/>
        </authorList>
    </citation>
    <scope>NUCLEOTIDE SEQUENCE [LARGE SCALE GENOMIC DNA]</scope>
    <source>
        <strain evidence="1 2">DSM 20605</strain>
    </source>
</reference>
<organism evidence="1 2">
    <name type="scientific">Liquorilactobacillus vini DSM 20605</name>
    <dbReference type="NCBI Taxonomy" id="1133569"/>
    <lineage>
        <taxon>Bacteria</taxon>
        <taxon>Bacillati</taxon>
        <taxon>Bacillota</taxon>
        <taxon>Bacilli</taxon>
        <taxon>Lactobacillales</taxon>
        <taxon>Lactobacillaceae</taxon>
        <taxon>Liquorilactobacillus</taxon>
    </lineage>
</organism>
<dbReference type="PATRIC" id="fig|1133569.4.peg.1075"/>
<name>A0A0R2CLG2_9LACO</name>
<dbReference type="NCBIfam" id="TIGR01484">
    <property type="entry name" value="HAD-SF-IIB"/>
    <property type="match status" value="1"/>
</dbReference>
<dbReference type="GO" id="GO:0016791">
    <property type="term" value="F:phosphatase activity"/>
    <property type="evidence" value="ECO:0007669"/>
    <property type="project" value="TreeGrafter"/>
</dbReference>
<dbReference type="Gene3D" id="3.40.50.1000">
    <property type="entry name" value="HAD superfamily/HAD-like"/>
    <property type="match status" value="1"/>
</dbReference>
<dbReference type="InterPro" id="IPR023214">
    <property type="entry name" value="HAD_sf"/>
</dbReference>
<evidence type="ECO:0000313" key="1">
    <source>
        <dbReference type="EMBL" id="KRM88643.1"/>
    </source>
</evidence>
<dbReference type="Pfam" id="PF08282">
    <property type="entry name" value="Hydrolase_3"/>
    <property type="match status" value="1"/>
</dbReference>
<dbReference type="PANTHER" id="PTHR10000">
    <property type="entry name" value="PHOSPHOSERINE PHOSPHATASE"/>
    <property type="match status" value="1"/>
</dbReference>